<evidence type="ECO:0000256" key="2">
    <source>
        <dbReference type="ARBA" id="ARBA00022801"/>
    </source>
</evidence>
<feature type="domain" description="Calcineurin-like phosphoesterase" evidence="6">
    <location>
        <begin position="30"/>
        <end position="241"/>
    </location>
</feature>
<evidence type="ECO:0000256" key="5">
    <source>
        <dbReference type="SAM" id="MobiDB-lite"/>
    </source>
</evidence>
<keyword evidence="3" id="KW-0408">Iron</keyword>
<dbReference type="Proteomes" id="UP000823736">
    <property type="component" value="Unassembled WGS sequence"/>
</dbReference>
<sequence length="322" mass="35654">MADGPVDHSGSAPGNVMARLERPRSDERTRIAVIADPHVSTREEGTSKLFEHTEAHLASAVSDINDRDIDYTLCVGDITKDGERWNYDAADEILADLETPFRSVPGNHDVFKEGYDHENLPLSAFEERYTPDGELPFHERVGGVDVVGLNSSGGDDWLTDSHDGLVPEDQLEWLDETLPELDNPLIAVHHNLPTMSEQLVQHRDNNEPEMAIPPTLREPEAFLDVLEKHDAPLVVTGHLHLPSATSERGVREIMSPTTCSFPQSYLVFDVGPDGTEVRLIPVADHTGMMIGHYERHTDSYTGKGLTDMAAVRLAQFPLVDES</sequence>
<proteinExistence type="inferred from homology"/>
<comment type="similarity">
    <text evidence="4">Belongs to the cyclic nucleotide phosphodiesterase class-III family.</text>
</comment>
<dbReference type="GO" id="GO:0016787">
    <property type="term" value="F:hydrolase activity"/>
    <property type="evidence" value="ECO:0007669"/>
    <property type="project" value="UniProtKB-KW"/>
</dbReference>
<evidence type="ECO:0000256" key="1">
    <source>
        <dbReference type="ARBA" id="ARBA00022723"/>
    </source>
</evidence>
<evidence type="ECO:0000256" key="3">
    <source>
        <dbReference type="ARBA" id="ARBA00023004"/>
    </source>
</evidence>
<dbReference type="InterPro" id="IPR004843">
    <property type="entry name" value="Calcineurin-like_PHP"/>
</dbReference>
<dbReference type="SUPFAM" id="SSF56300">
    <property type="entry name" value="Metallo-dependent phosphatases"/>
    <property type="match status" value="1"/>
</dbReference>
<keyword evidence="1" id="KW-0479">Metal-binding</keyword>
<evidence type="ECO:0000313" key="8">
    <source>
        <dbReference type="Proteomes" id="UP000823736"/>
    </source>
</evidence>
<evidence type="ECO:0000256" key="4">
    <source>
        <dbReference type="ARBA" id="ARBA00025742"/>
    </source>
</evidence>
<keyword evidence="8" id="KW-1185">Reference proteome</keyword>
<protein>
    <submittedName>
        <fullName evidence="7">3',5'-cyclic AMP phosphodiesterase CpdA</fullName>
    </submittedName>
</protein>
<dbReference type="OrthoDB" id="7513at2157"/>
<dbReference type="RefSeq" id="WP_209490884.1">
    <property type="nucleotide sequence ID" value="NZ_JAGGLC010000002.1"/>
</dbReference>
<accession>A0A8T4GYE1</accession>
<dbReference type="EMBL" id="JAGGLC010000002">
    <property type="protein sequence ID" value="MBP1986584.1"/>
    <property type="molecule type" value="Genomic_DNA"/>
</dbReference>
<keyword evidence="2" id="KW-0378">Hydrolase</keyword>
<dbReference type="Pfam" id="PF00149">
    <property type="entry name" value="Metallophos"/>
    <property type="match status" value="1"/>
</dbReference>
<reference evidence="7" key="1">
    <citation type="submission" date="2021-03" db="EMBL/GenBank/DDBJ databases">
        <title>Genomic Encyclopedia of Type Strains, Phase IV (KMG-IV): sequencing the most valuable type-strain genomes for metagenomic binning, comparative biology and taxonomic classification.</title>
        <authorList>
            <person name="Goeker M."/>
        </authorList>
    </citation>
    <scope>NUCLEOTIDE SEQUENCE</scope>
    <source>
        <strain evidence="7">DSM 26232</strain>
    </source>
</reference>
<evidence type="ECO:0000259" key="6">
    <source>
        <dbReference type="Pfam" id="PF00149"/>
    </source>
</evidence>
<dbReference type="PANTHER" id="PTHR42988">
    <property type="entry name" value="PHOSPHOHYDROLASE"/>
    <property type="match status" value="1"/>
</dbReference>
<comment type="caution">
    <text evidence="7">The sequence shown here is derived from an EMBL/GenBank/DDBJ whole genome shotgun (WGS) entry which is preliminary data.</text>
</comment>
<dbReference type="InterPro" id="IPR029052">
    <property type="entry name" value="Metallo-depent_PP-like"/>
</dbReference>
<evidence type="ECO:0000313" key="7">
    <source>
        <dbReference type="EMBL" id="MBP1986584.1"/>
    </source>
</evidence>
<dbReference type="GO" id="GO:0046872">
    <property type="term" value="F:metal ion binding"/>
    <property type="evidence" value="ECO:0007669"/>
    <property type="project" value="UniProtKB-KW"/>
</dbReference>
<feature type="region of interest" description="Disordered" evidence="5">
    <location>
        <begin position="1"/>
        <end position="24"/>
    </location>
</feature>
<dbReference type="Gene3D" id="3.60.21.10">
    <property type="match status" value="1"/>
</dbReference>
<gene>
    <name evidence="7" type="ORF">J2753_001078</name>
</gene>
<organism evidence="7 8">
    <name type="scientific">Halolamina salifodinae</name>
    <dbReference type="NCBI Taxonomy" id="1202767"/>
    <lineage>
        <taxon>Archaea</taxon>
        <taxon>Methanobacteriati</taxon>
        <taxon>Methanobacteriota</taxon>
        <taxon>Stenosarchaea group</taxon>
        <taxon>Halobacteria</taxon>
        <taxon>Halobacteriales</taxon>
        <taxon>Haloferacaceae</taxon>
    </lineage>
</organism>
<name>A0A8T4GYE1_9EURY</name>
<dbReference type="PANTHER" id="PTHR42988:SF2">
    <property type="entry name" value="CYCLIC NUCLEOTIDE PHOSPHODIESTERASE CBUA0032-RELATED"/>
    <property type="match status" value="1"/>
</dbReference>
<dbReference type="AlphaFoldDB" id="A0A8T4GYE1"/>
<dbReference type="InterPro" id="IPR050884">
    <property type="entry name" value="CNP_phosphodiesterase-III"/>
</dbReference>